<proteinExistence type="predicted"/>
<keyword evidence="1" id="KW-0732">Signal</keyword>
<dbReference type="InterPro" id="IPR006311">
    <property type="entry name" value="TAT_signal"/>
</dbReference>
<keyword evidence="3" id="KW-1185">Reference proteome</keyword>
<accession>A0ABV4QYL9</accession>
<comment type="caution">
    <text evidence="2">The sequence shown here is derived from an EMBL/GenBank/DDBJ whole genome shotgun (WGS) entry which is preliminary data.</text>
</comment>
<feature type="signal peptide" evidence="1">
    <location>
        <begin position="1"/>
        <end position="38"/>
    </location>
</feature>
<dbReference type="RefSeq" id="WP_371942395.1">
    <property type="nucleotide sequence ID" value="NZ_JAXCEH010000011.1"/>
</dbReference>
<protein>
    <recommendedName>
        <fullName evidence="4">Htaa domain-containing protein</fullName>
    </recommendedName>
</protein>
<evidence type="ECO:0000313" key="3">
    <source>
        <dbReference type="Proteomes" id="UP001569904"/>
    </source>
</evidence>
<evidence type="ECO:0008006" key="4">
    <source>
        <dbReference type="Google" id="ProtNLM"/>
    </source>
</evidence>
<name>A0ABV4QYL9_9ACTN</name>
<organism evidence="2 3">
    <name type="scientific">Actinomadura chokoriensis</name>
    <dbReference type="NCBI Taxonomy" id="454156"/>
    <lineage>
        <taxon>Bacteria</taxon>
        <taxon>Bacillati</taxon>
        <taxon>Actinomycetota</taxon>
        <taxon>Actinomycetes</taxon>
        <taxon>Streptosporangiales</taxon>
        <taxon>Thermomonosporaceae</taxon>
        <taxon>Actinomadura</taxon>
    </lineage>
</organism>
<feature type="chain" id="PRO_5045415323" description="Htaa domain-containing protein" evidence="1">
    <location>
        <begin position="39"/>
        <end position="171"/>
    </location>
</feature>
<evidence type="ECO:0000256" key="1">
    <source>
        <dbReference type="SAM" id="SignalP"/>
    </source>
</evidence>
<dbReference type="EMBL" id="JAXCEH010000011">
    <property type="protein sequence ID" value="MFA1555669.1"/>
    <property type="molecule type" value="Genomic_DNA"/>
</dbReference>
<sequence>MGEGMGRRELIGKGGALVPAAGAAALLAAALAPEPASADGTVRAPIPLPGTWAVTVTIPDLPDFPPEPGLFAFGRDGLLTGTGGASKVVGFGTWKATGAATFAVDYRHFVISDDGKVTGTVRVAQTGTLASPDKLTMAGEAAQVDNDGNVVVTFRATSVGERYGFGPAGLG</sequence>
<dbReference type="Proteomes" id="UP001569904">
    <property type="component" value="Unassembled WGS sequence"/>
</dbReference>
<gene>
    <name evidence="2" type="ORF">SM436_18430</name>
</gene>
<reference evidence="2 3" key="1">
    <citation type="submission" date="2023-11" db="EMBL/GenBank/DDBJ databases">
        <title>Actinomadura monticuli sp. nov., isolated from volcanic ash.</title>
        <authorList>
            <person name="Lee S.D."/>
            <person name="Yang H."/>
            <person name="Kim I.S."/>
        </authorList>
    </citation>
    <scope>NUCLEOTIDE SEQUENCE [LARGE SCALE GENOMIC DNA]</scope>
    <source>
        <strain evidence="2 3">DSM 45346</strain>
    </source>
</reference>
<dbReference type="PROSITE" id="PS51318">
    <property type="entry name" value="TAT"/>
    <property type="match status" value="1"/>
</dbReference>
<evidence type="ECO:0000313" key="2">
    <source>
        <dbReference type="EMBL" id="MFA1555669.1"/>
    </source>
</evidence>